<sequence length="223" mass="25328">MDSPTADYGTILNVVTEATAPTAASATLSDYMRLSLSLCTVVARLRASGWYYEGANAQAMATDALTRMPAGRFFVRDSRHLGHLFTMDVQTGRIGESRLISVRFTYEDGMFGLDTMPQHADAHCSVPKFRCPIELVEYYVRMCRIQVAHIQIPVHPTWVDQSGKFFSWMHIIRPMVKVTAEEFPSLKHMSRLVINRHNQLITMASTSQPNQLMEYLLQYPYSL</sequence>
<dbReference type="PANTHER" id="PTHR10155:SF16">
    <property type="entry name" value="SUPPRESSOR OF CYTOKINE SIGNALING 2"/>
    <property type="match status" value="1"/>
</dbReference>
<gene>
    <name evidence="8" type="ORF">MEUPH1_LOCUS17127</name>
</gene>
<evidence type="ECO:0000256" key="1">
    <source>
        <dbReference type="ARBA" id="ARBA00022604"/>
    </source>
</evidence>
<dbReference type="PROSITE" id="PS50225">
    <property type="entry name" value="SOCS"/>
    <property type="match status" value="1"/>
</dbReference>
<evidence type="ECO:0000313" key="8">
    <source>
        <dbReference type="EMBL" id="CAI6362007.1"/>
    </source>
</evidence>
<dbReference type="InterPro" id="IPR000980">
    <property type="entry name" value="SH2"/>
</dbReference>
<evidence type="ECO:0000259" key="7">
    <source>
        <dbReference type="PROSITE" id="PS50225"/>
    </source>
</evidence>
<keyword evidence="9" id="KW-1185">Reference proteome</keyword>
<dbReference type="GO" id="GO:0009968">
    <property type="term" value="P:negative regulation of signal transduction"/>
    <property type="evidence" value="ECO:0007669"/>
    <property type="project" value="UniProtKB-KW"/>
</dbReference>
<dbReference type="GO" id="GO:0035556">
    <property type="term" value="P:intracellular signal transduction"/>
    <property type="evidence" value="ECO:0007669"/>
    <property type="project" value="InterPro"/>
</dbReference>
<feature type="domain" description="SOCS box" evidence="7">
    <location>
        <begin position="170"/>
        <end position="222"/>
    </location>
</feature>
<keyword evidence="1" id="KW-0341">Growth regulation</keyword>
<evidence type="ECO:0000259" key="6">
    <source>
        <dbReference type="PROSITE" id="PS50001"/>
    </source>
</evidence>
<proteinExistence type="predicted"/>
<name>A0AAV0X2U2_9HEMI</name>
<feature type="domain" description="SH2" evidence="6">
    <location>
        <begin position="50"/>
        <end position="154"/>
    </location>
</feature>
<keyword evidence="3" id="KW-0833">Ubl conjugation pathway</keyword>
<dbReference type="GO" id="GO:0046935">
    <property type="term" value="F:1-phosphatidylinositol-3-kinase regulator activity"/>
    <property type="evidence" value="ECO:0007669"/>
    <property type="project" value="TreeGrafter"/>
</dbReference>
<evidence type="ECO:0000256" key="5">
    <source>
        <dbReference type="PROSITE-ProRule" id="PRU00191"/>
    </source>
</evidence>
<dbReference type="GO" id="GO:0005942">
    <property type="term" value="C:phosphatidylinositol 3-kinase complex"/>
    <property type="evidence" value="ECO:0007669"/>
    <property type="project" value="TreeGrafter"/>
</dbReference>
<dbReference type="AlphaFoldDB" id="A0AAV0X2U2"/>
<reference evidence="8 9" key="1">
    <citation type="submission" date="2023-01" db="EMBL/GenBank/DDBJ databases">
        <authorList>
            <person name="Whitehead M."/>
        </authorList>
    </citation>
    <scope>NUCLEOTIDE SEQUENCE [LARGE SCALE GENOMIC DNA]</scope>
</reference>
<dbReference type="SUPFAM" id="SSF55550">
    <property type="entry name" value="SH2 domain"/>
    <property type="match status" value="1"/>
</dbReference>
<dbReference type="PROSITE" id="PS50001">
    <property type="entry name" value="SH2"/>
    <property type="match status" value="1"/>
</dbReference>
<dbReference type="SUPFAM" id="SSF158235">
    <property type="entry name" value="SOCS box-like"/>
    <property type="match status" value="1"/>
</dbReference>
<dbReference type="InterPro" id="IPR036860">
    <property type="entry name" value="SH2_dom_sf"/>
</dbReference>
<protein>
    <recommendedName>
        <fullName evidence="10">Cytokine-inducible SH2-containing protein</fullName>
    </recommendedName>
</protein>
<dbReference type="InterPro" id="IPR001496">
    <property type="entry name" value="SOCS_box"/>
</dbReference>
<dbReference type="InterPro" id="IPR036036">
    <property type="entry name" value="SOCS_box-like_dom_sf"/>
</dbReference>
<evidence type="ECO:0008006" key="10">
    <source>
        <dbReference type="Google" id="ProtNLM"/>
    </source>
</evidence>
<keyword evidence="4 5" id="KW-0727">SH2 domain</keyword>
<evidence type="ECO:0000313" key="9">
    <source>
        <dbReference type="Proteomes" id="UP001160148"/>
    </source>
</evidence>
<dbReference type="EMBL" id="CARXXK010000003">
    <property type="protein sequence ID" value="CAI6362007.1"/>
    <property type="molecule type" value="Genomic_DNA"/>
</dbReference>
<keyword evidence="2" id="KW-0734">Signal transduction inhibitor</keyword>
<dbReference type="GO" id="GO:0046854">
    <property type="term" value="P:phosphatidylinositol phosphate biosynthetic process"/>
    <property type="evidence" value="ECO:0007669"/>
    <property type="project" value="TreeGrafter"/>
</dbReference>
<dbReference type="Proteomes" id="UP001160148">
    <property type="component" value="Unassembled WGS sequence"/>
</dbReference>
<evidence type="ECO:0000256" key="3">
    <source>
        <dbReference type="ARBA" id="ARBA00022786"/>
    </source>
</evidence>
<organism evidence="8 9">
    <name type="scientific">Macrosiphum euphorbiae</name>
    <name type="common">potato aphid</name>
    <dbReference type="NCBI Taxonomy" id="13131"/>
    <lineage>
        <taxon>Eukaryota</taxon>
        <taxon>Metazoa</taxon>
        <taxon>Ecdysozoa</taxon>
        <taxon>Arthropoda</taxon>
        <taxon>Hexapoda</taxon>
        <taxon>Insecta</taxon>
        <taxon>Pterygota</taxon>
        <taxon>Neoptera</taxon>
        <taxon>Paraneoptera</taxon>
        <taxon>Hemiptera</taxon>
        <taxon>Sternorrhyncha</taxon>
        <taxon>Aphidomorpha</taxon>
        <taxon>Aphidoidea</taxon>
        <taxon>Aphididae</taxon>
        <taxon>Macrosiphini</taxon>
        <taxon>Macrosiphum</taxon>
    </lineage>
</organism>
<evidence type="ECO:0000256" key="4">
    <source>
        <dbReference type="ARBA" id="ARBA00022999"/>
    </source>
</evidence>
<comment type="caution">
    <text evidence="8">The sequence shown here is derived from an EMBL/GenBank/DDBJ whole genome shotgun (WGS) entry which is preliminary data.</text>
</comment>
<evidence type="ECO:0000256" key="2">
    <source>
        <dbReference type="ARBA" id="ARBA00022700"/>
    </source>
</evidence>
<accession>A0AAV0X2U2</accession>
<dbReference type="PANTHER" id="PTHR10155">
    <property type="entry name" value="PHOSPHATIDYLINOSITOL 3-KINASE REGULATORY SUBUNIT"/>
    <property type="match status" value="1"/>
</dbReference>
<dbReference type="Gene3D" id="3.30.505.10">
    <property type="entry name" value="SH2 domain"/>
    <property type="match status" value="1"/>
</dbReference>